<evidence type="ECO:0000313" key="2">
    <source>
        <dbReference type="EMBL" id="CQR31996.1"/>
    </source>
</evidence>
<protein>
    <submittedName>
        <fullName evidence="1">Uncharacterized protein</fullName>
    </submittedName>
</protein>
<dbReference type="KEGG" id="thi:THI_1985"/>
<evidence type="ECO:0000313" key="1">
    <source>
        <dbReference type="EMBL" id="CAZ88647.1"/>
    </source>
</evidence>
<evidence type="ECO:0000313" key="3">
    <source>
        <dbReference type="Proteomes" id="UP000002372"/>
    </source>
</evidence>
<reference key="1">
    <citation type="submission" date="2009-07" db="EMBL/GenBank/DDBJ databases">
        <authorList>
            <person name="Genoscope - CEA"/>
        </authorList>
    </citation>
    <scope>NUCLEOTIDE SEQUENCE</scope>
    <source>
        <strain>3As</strain>
    </source>
</reference>
<gene>
    <name evidence="1" type="ordered locus">THI_1985</name>
    <name evidence="2" type="ORF">THICB1_20041</name>
</gene>
<proteinExistence type="predicted"/>
<reference evidence="2 4" key="4">
    <citation type="submission" date="2015-03" db="EMBL/GenBank/DDBJ databases">
        <authorList>
            <person name="Regsiter A."/>
            <person name="william w."/>
        </authorList>
    </citation>
    <scope>NUCLEOTIDE SEQUENCE [LARGE SCALE GENOMIC DNA]</scope>
    <source>
        <strain evidence="2 4">CB1</strain>
    </source>
</reference>
<reference evidence="3" key="2">
    <citation type="journal article" date="2010" name="PLoS Genet.">
        <title>Structure, function, and evolution of the Thiomonas spp. genome.</title>
        <authorList>
            <person name="Arsene-Ploetze F."/>
            <person name="Koechler S."/>
            <person name="Marchal M."/>
            <person name="Coppee J.Y."/>
            <person name="Chandler M."/>
            <person name="Bonnefoy V."/>
            <person name="Brochier-Armanet C."/>
            <person name="Barakat M."/>
            <person name="Barbe V."/>
            <person name="Battaglia-Brunet F."/>
            <person name="Bruneel O."/>
            <person name="Bryan C.G."/>
            <person name="Cleiss-Arnold J."/>
            <person name="Cruveiller S."/>
            <person name="Erhardt M."/>
            <person name="Heinrich-Salmeron A."/>
            <person name="Hommais F."/>
            <person name="Joulian C."/>
            <person name="Krin E."/>
            <person name="Lieutaud A."/>
            <person name="Lievremont D."/>
            <person name="Michel C."/>
            <person name="Muller D."/>
            <person name="Ortet P."/>
            <person name="Proux C."/>
            <person name="Siguier P."/>
            <person name="Roche D."/>
            <person name="Rouy Z."/>
            <person name="Salvignol G."/>
            <person name="Slyemi D."/>
            <person name="Talla E."/>
            <person name="Weiss S."/>
            <person name="Weissenbach J."/>
            <person name="Medigue C."/>
            <person name="Bertin P.N."/>
        </authorList>
    </citation>
    <scope>NUCLEOTIDE SEQUENCE [LARGE SCALE GENOMIC DNA]</scope>
    <source>
        <strain evidence="3">DSM 22701 / CIP 110005 / 3As</strain>
    </source>
</reference>
<dbReference type="EMBL" id="CTRI01000012">
    <property type="protein sequence ID" value="CQR31996.1"/>
    <property type="molecule type" value="Genomic_DNA"/>
</dbReference>
<keyword evidence="4" id="KW-1185">Reference proteome</keyword>
<dbReference type="HOGENOM" id="CLU_1224280_0_0_4"/>
<organism evidence="1 3">
    <name type="scientific">Thiomonas arsenitoxydans (strain DSM 22701 / CIP 110005 / 3As)</name>
    <dbReference type="NCBI Taxonomy" id="426114"/>
    <lineage>
        <taxon>Bacteria</taxon>
        <taxon>Pseudomonadati</taxon>
        <taxon>Pseudomonadota</taxon>
        <taxon>Betaproteobacteria</taxon>
        <taxon>Burkholderiales</taxon>
        <taxon>Thiomonas</taxon>
    </lineage>
</organism>
<sequence length="226" mass="24832">MSQAKRLVIIDEHISLASEVEIDAGEIKVWRNRLDGLTERLERSIWALQAKEAPTRDEEGELAQAKAMLEVIPEIDALLRDVGSKIAGDVPLGVDAQRIIAMQKKVTKAGGSTAGTAKWERVSYSHEDDDFFIPLRALSTLARNCASETMRQEKGALFAYETSPIVEWARDHGSVIFLDATMSLAMREFIQSRGGEIASFSRCACRPIAQTKPASSRATATQTLLA</sequence>
<dbReference type="RefSeq" id="WP_013105966.1">
    <property type="nucleotide sequence ID" value="NC_014145.1"/>
</dbReference>
<dbReference type="EMBL" id="FP475956">
    <property type="protein sequence ID" value="CAZ88647.1"/>
    <property type="molecule type" value="Genomic_DNA"/>
</dbReference>
<reference evidence="1" key="3">
    <citation type="submission" date="2010-07" db="EMBL/GenBank/DDBJ databases">
        <authorList>
            <person name="Genoscope - CEA"/>
        </authorList>
    </citation>
    <scope>NUCLEOTIDE SEQUENCE</scope>
    <source>
        <strain evidence="1">3As</strain>
    </source>
</reference>
<dbReference type="Proteomes" id="UP000078599">
    <property type="component" value="Unassembled WGS sequence"/>
</dbReference>
<dbReference type="OrthoDB" id="9173695at2"/>
<dbReference type="AlphaFoldDB" id="D6CTM8"/>
<dbReference type="Proteomes" id="UP000002372">
    <property type="component" value="Chromosome"/>
</dbReference>
<evidence type="ECO:0000313" key="4">
    <source>
        <dbReference type="Proteomes" id="UP000078599"/>
    </source>
</evidence>
<name>D6CTM8_THIA3</name>
<accession>D6CTM8</accession>